<protein>
    <recommendedName>
        <fullName evidence="3">Lipoprotein</fullName>
    </recommendedName>
</protein>
<organism evidence="1 2">
    <name type="scientific">Candidatus Ornithobacterium hominis</name>
    <dbReference type="NCBI Taxonomy" id="2497989"/>
    <lineage>
        <taxon>Bacteria</taxon>
        <taxon>Pseudomonadati</taxon>
        <taxon>Bacteroidota</taxon>
        <taxon>Flavobacteriia</taxon>
        <taxon>Flavobacteriales</taxon>
        <taxon>Weeksellaceae</taxon>
        <taxon>Ornithobacterium</taxon>
    </lineage>
</organism>
<dbReference type="AlphaFoldDB" id="A0A383U5W2"/>
<proteinExistence type="predicted"/>
<dbReference type="OrthoDB" id="9878239at2"/>
<name>A0A383U5W2_9FLAO</name>
<evidence type="ECO:0008006" key="3">
    <source>
        <dbReference type="Google" id="ProtNLM"/>
    </source>
</evidence>
<dbReference type="Proteomes" id="UP000262142">
    <property type="component" value="Unassembled WGS sequence"/>
</dbReference>
<dbReference type="RefSeq" id="WP_119059888.1">
    <property type="nucleotide sequence ID" value="NZ_UNSC01000011.1"/>
</dbReference>
<accession>A0A383U5W2</accession>
<evidence type="ECO:0000313" key="2">
    <source>
        <dbReference type="Proteomes" id="UP000262142"/>
    </source>
</evidence>
<dbReference type="PROSITE" id="PS51257">
    <property type="entry name" value="PROKAR_LIPOPROTEIN"/>
    <property type="match status" value="1"/>
</dbReference>
<reference evidence="1 2" key="1">
    <citation type="submission" date="2018-09" db="EMBL/GenBank/DDBJ databases">
        <authorList>
            <consortium name="Pathogen Informatics"/>
        </authorList>
    </citation>
    <scope>NUCLEOTIDE SEQUENCE [LARGE SCALE GENOMIC DNA]</scope>
    <source>
        <strain evidence="1 2">OH-22767</strain>
    </source>
</reference>
<dbReference type="EMBL" id="UNSC01000011">
    <property type="protein sequence ID" value="SZD74323.1"/>
    <property type="molecule type" value="Genomic_DNA"/>
</dbReference>
<evidence type="ECO:0000313" key="1">
    <source>
        <dbReference type="EMBL" id="SZD74323.1"/>
    </source>
</evidence>
<keyword evidence="2" id="KW-1185">Reference proteome</keyword>
<sequence>MKNKVIIYLICISLVSCVNDIKCLLPKEYDLVKIQEVVSFPDKLTVYEVSSNRIDYTEIQNYPNCSKAENYHYQKWIGIEELDERDKTHIALVIQEFSERIKKEDKNFYDLENIFNNEKNLSFSGVFIKTKSAGNKTYNFYDRFNILDRNKNRLYQIEYIKDY</sequence>
<gene>
    <name evidence="1" type="ORF">SAMEA104719789_01749</name>
</gene>